<dbReference type="InterPro" id="IPR004846">
    <property type="entry name" value="T2SS/T3SS_dom"/>
</dbReference>
<accession>A0A4Q9QYF9</accession>
<dbReference type="Proteomes" id="UP000292639">
    <property type="component" value="Unassembled WGS sequence"/>
</dbReference>
<gene>
    <name evidence="5" type="ORF">DNJ96_17850</name>
</gene>
<evidence type="ECO:0000256" key="1">
    <source>
        <dbReference type="RuleBase" id="RU004003"/>
    </source>
</evidence>
<protein>
    <submittedName>
        <fullName evidence="5">Secretin</fullName>
    </submittedName>
</protein>
<dbReference type="EMBL" id="QJUP01000035">
    <property type="protein sequence ID" value="TBU89065.1"/>
    <property type="molecule type" value="Genomic_DNA"/>
</dbReference>
<organism evidence="5 6">
    <name type="scientific">Stutzerimonas kirkiae</name>
    <dbReference type="NCBI Taxonomy" id="2211392"/>
    <lineage>
        <taxon>Bacteria</taxon>
        <taxon>Pseudomonadati</taxon>
        <taxon>Pseudomonadota</taxon>
        <taxon>Gammaproteobacteria</taxon>
        <taxon>Pseudomonadales</taxon>
        <taxon>Pseudomonadaceae</taxon>
        <taxon>Stutzerimonas</taxon>
    </lineage>
</organism>
<dbReference type="AlphaFoldDB" id="A0A4Q9QYF9"/>
<dbReference type="GO" id="GO:0009306">
    <property type="term" value="P:protein secretion"/>
    <property type="evidence" value="ECO:0007669"/>
    <property type="project" value="InterPro"/>
</dbReference>
<dbReference type="PRINTS" id="PR00811">
    <property type="entry name" value="BCTERIALGSPD"/>
</dbReference>
<dbReference type="RefSeq" id="WP_420824399.1">
    <property type="nucleotide sequence ID" value="NZ_QJUO01000039.1"/>
</dbReference>
<proteinExistence type="inferred from homology"/>
<sequence length="413" mass="43431">MSAMSRISRMGWLLAGGWALAATAEAAPAGCAGLQAEAATLEIAQGMQRELRLPVAIKRLAVGDPAVADVNMTSRDAFLLVGKQGGVTNLSIWTDCSSAPRQSMVFVRGAASVALENPQLAAAQALLPSQVQADVRFVEVSRSKVKEVGIRMFGTSSNNFLFGSPGSNTLASVPIGGIAGTATATPLVESGFNILFGGGSRQFLMALNALEGSGFAYTLARPSLVALSGQTASFLAGGEVPIPVPSSGSDSISIEYKEFGVRLSLTPTVIDSRRITLKVAPEVSELDYNAGVVIQGTTVPALQVRRTDTTVSLADGESFVIGGLINTRNQSVVEKLPGLGSIPVLGALFRSSSIQREDKELLMIVTPHLVQPLAADARLPELPGEALRRYDPNSFRLLFLEDGRFDRFNGLSQ</sequence>
<dbReference type="PANTHER" id="PTHR30332">
    <property type="entry name" value="PROBABLE GENERAL SECRETION PATHWAY PROTEIN D"/>
    <property type="match status" value="1"/>
</dbReference>
<dbReference type="Pfam" id="PF00263">
    <property type="entry name" value="Secretin"/>
    <property type="match status" value="1"/>
</dbReference>
<dbReference type="PRINTS" id="PR01032">
    <property type="entry name" value="PHAGEIV"/>
</dbReference>
<evidence type="ECO:0000259" key="4">
    <source>
        <dbReference type="Pfam" id="PF13629"/>
    </source>
</evidence>
<evidence type="ECO:0000313" key="6">
    <source>
        <dbReference type="Proteomes" id="UP000292639"/>
    </source>
</evidence>
<feature type="signal peptide" evidence="2">
    <location>
        <begin position="1"/>
        <end position="21"/>
    </location>
</feature>
<keyword evidence="2" id="KW-0732">Signal</keyword>
<evidence type="ECO:0000259" key="3">
    <source>
        <dbReference type="Pfam" id="PF00263"/>
    </source>
</evidence>
<dbReference type="GO" id="GO:0015627">
    <property type="term" value="C:type II protein secretion system complex"/>
    <property type="evidence" value="ECO:0007669"/>
    <property type="project" value="TreeGrafter"/>
</dbReference>
<evidence type="ECO:0000256" key="2">
    <source>
        <dbReference type="SAM" id="SignalP"/>
    </source>
</evidence>
<comment type="caution">
    <text evidence="5">The sequence shown here is derived from an EMBL/GenBank/DDBJ whole genome shotgun (WGS) entry which is preliminary data.</text>
</comment>
<feature type="chain" id="PRO_5021022547" evidence="2">
    <location>
        <begin position="22"/>
        <end position="413"/>
    </location>
</feature>
<evidence type="ECO:0000313" key="5">
    <source>
        <dbReference type="EMBL" id="TBU89065.1"/>
    </source>
</evidence>
<dbReference type="Pfam" id="PF13629">
    <property type="entry name" value="T2SS-T3SS_pil_N"/>
    <property type="match status" value="1"/>
</dbReference>
<dbReference type="PANTHER" id="PTHR30332:SF17">
    <property type="entry name" value="TYPE IV PILIATION SYSTEM PROTEIN DR_0774-RELATED"/>
    <property type="match status" value="1"/>
</dbReference>
<reference evidence="5 6" key="1">
    <citation type="submission" date="2018-06" db="EMBL/GenBank/DDBJ databases">
        <title>Three novel Pseudomonas species isolated from symptomatic oak.</title>
        <authorList>
            <person name="Bueno-Gonzalez V."/>
            <person name="Brady C."/>
        </authorList>
    </citation>
    <scope>NUCLEOTIDE SEQUENCE [LARGE SCALE GENOMIC DNA]</scope>
    <source>
        <strain evidence="5 6">P17C</strain>
    </source>
</reference>
<dbReference type="InterPro" id="IPR032789">
    <property type="entry name" value="T2SS-T3SS_pil_N"/>
</dbReference>
<dbReference type="InterPro" id="IPR050810">
    <property type="entry name" value="Bact_Secretion_Sys_Channel"/>
</dbReference>
<comment type="similarity">
    <text evidence="1">Belongs to the bacterial secretin family.</text>
</comment>
<feature type="domain" description="Type II/III secretion system secretin-like" evidence="3">
    <location>
        <begin position="209"/>
        <end position="370"/>
    </location>
</feature>
<keyword evidence="6" id="KW-1185">Reference proteome</keyword>
<name>A0A4Q9QYF9_9GAMM</name>
<feature type="domain" description="Pilus formation protein N-terminal" evidence="4">
    <location>
        <begin position="38"/>
        <end position="107"/>
    </location>
</feature>
<dbReference type="InterPro" id="IPR001775">
    <property type="entry name" value="GspD/PilQ"/>
</dbReference>